<gene>
    <name evidence="1" type="primary">ART1</name>
    <name evidence="1" type="ORF">GBF38_002800</name>
</gene>
<reference evidence="1" key="1">
    <citation type="submission" date="2020-04" db="EMBL/GenBank/DDBJ databases">
        <title>A chromosome-scale assembly and high-density genetic map of the yellow drum (Nibea albiflora) genome.</title>
        <authorList>
            <person name="Xu D."/>
            <person name="Zhang W."/>
            <person name="Chen R."/>
            <person name="Tan P."/>
            <person name="Wang L."/>
            <person name="Song H."/>
            <person name="Tian L."/>
            <person name="Zhu Q."/>
            <person name="Wang B."/>
        </authorList>
    </citation>
    <scope>NUCLEOTIDE SEQUENCE</scope>
    <source>
        <strain evidence="1">ZJHYS-2018</strain>
    </source>
</reference>
<keyword evidence="2" id="KW-1185">Reference proteome</keyword>
<evidence type="ECO:0000313" key="1">
    <source>
        <dbReference type="EMBL" id="KAG8014441.1"/>
    </source>
</evidence>
<accession>A0ACB7FJH6</accession>
<organism evidence="1 2">
    <name type="scientific">Nibea albiflora</name>
    <name type="common">Yellow drum</name>
    <name type="synonym">Corvina albiflora</name>
    <dbReference type="NCBI Taxonomy" id="240163"/>
    <lineage>
        <taxon>Eukaryota</taxon>
        <taxon>Metazoa</taxon>
        <taxon>Chordata</taxon>
        <taxon>Craniata</taxon>
        <taxon>Vertebrata</taxon>
        <taxon>Euteleostomi</taxon>
        <taxon>Actinopterygii</taxon>
        <taxon>Neopterygii</taxon>
        <taxon>Teleostei</taxon>
        <taxon>Neoteleostei</taxon>
        <taxon>Acanthomorphata</taxon>
        <taxon>Eupercaria</taxon>
        <taxon>Sciaenidae</taxon>
        <taxon>Nibea</taxon>
    </lineage>
</organism>
<dbReference type="Proteomes" id="UP000805704">
    <property type="component" value="Chromosome 1"/>
</dbReference>
<name>A0ACB7FJH6_NIBAL</name>
<comment type="caution">
    <text evidence="1">The sequence shown here is derived from an EMBL/GenBank/DDBJ whole genome shotgun (WGS) entry which is preliminary data.</text>
</comment>
<proteinExistence type="predicted"/>
<sequence length="276" mass="32091">MKGNMMIFASLYFLLCWMLPVDSMAIRFNFTFRDSSQSFPLNMVDDSVDDMYFGCNEAMMNIVKKRYFEKEKRVFANVWNSAEECADRNMAETEDKALTKDHMRAICVYTSDEIYREFNNAVRTEKRGYGSKFQFHSLHFLLTSAIQILNNNPYCHTTYRRTTVDLTGNVNQIFRFGFFSSSSFRPDLKDFGSATCFKIKTCLGAFLENYSIQFGEEEVLIPPYEMFKITEKVHGKDGKIKGLDDCNVIYVLEGIGMKSNLNCKILHEHPAQLYYN</sequence>
<protein>
    <submittedName>
        <fullName evidence="1">GPI-linked NAD(P)(+)--arginine ADP-ribosyltransferase 1</fullName>
    </submittedName>
</protein>
<dbReference type="EMBL" id="CM024789">
    <property type="protein sequence ID" value="KAG8014441.1"/>
    <property type="molecule type" value="Genomic_DNA"/>
</dbReference>
<evidence type="ECO:0000313" key="2">
    <source>
        <dbReference type="Proteomes" id="UP000805704"/>
    </source>
</evidence>